<accession>A0A948TDK3</accession>
<dbReference type="EMBL" id="JAHLFW010000096">
    <property type="protein sequence ID" value="MBU3838974.1"/>
    <property type="molecule type" value="Genomic_DNA"/>
</dbReference>
<feature type="transmembrane region" description="Helical" evidence="1">
    <location>
        <begin position="59"/>
        <end position="82"/>
    </location>
</feature>
<evidence type="ECO:0000256" key="1">
    <source>
        <dbReference type="SAM" id="Phobius"/>
    </source>
</evidence>
<feature type="transmembrane region" description="Helical" evidence="1">
    <location>
        <begin position="33"/>
        <end position="52"/>
    </location>
</feature>
<evidence type="ECO:0000313" key="3">
    <source>
        <dbReference type="Proteomes" id="UP000783796"/>
    </source>
</evidence>
<keyword evidence="1" id="KW-0812">Transmembrane</keyword>
<evidence type="ECO:0000313" key="2">
    <source>
        <dbReference type="EMBL" id="MBU3838974.1"/>
    </source>
</evidence>
<reference evidence="2" key="2">
    <citation type="submission" date="2021-04" db="EMBL/GenBank/DDBJ databases">
        <authorList>
            <person name="Gilroy R."/>
        </authorList>
    </citation>
    <scope>NUCLEOTIDE SEQUENCE</scope>
    <source>
        <strain evidence="2">G4-2901</strain>
    </source>
</reference>
<name>A0A948TDK3_9BACT</name>
<dbReference type="Proteomes" id="UP000783796">
    <property type="component" value="Unassembled WGS sequence"/>
</dbReference>
<sequence>MRINYVLLGFAIIISVIIAYAFSASGLEVSRSVMVGIVLALYLSSFMSVSIIDKPRPTALIRVVGSLSFFIFIIMNVIFNITDIGNQGFYITNLLFVVLTLLLMYGLAKAKM</sequence>
<protein>
    <submittedName>
        <fullName evidence="2">Uncharacterized protein</fullName>
    </submittedName>
</protein>
<dbReference type="AlphaFoldDB" id="A0A948TDK3"/>
<proteinExistence type="predicted"/>
<keyword evidence="1" id="KW-1133">Transmembrane helix</keyword>
<organism evidence="2 3">
    <name type="scientific">Candidatus Phocaeicola faecigallinarum</name>
    <dbReference type="NCBI Taxonomy" id="2838732"/>
    <lineage>
        <taxon>Bacteria</taxon>
        <taxon>Pseudomonadati</taxon>
        <taxon>Bacteroidota</taxon>
        <taxon>Bacteroidia</taxon>
        <taxon>Bacteroidales</taxon>
        <taxon>Bacteroidaceae</taxon>
        <taxon>Phocaeicola</taxon>
    </lineage>
</organism>
<gene>
    <name evidence="2" type="ORF">H9777_11830</name>
</gene>
<reference evidence="2" key="1">
    <citation type="journal article" date="2021" name="PeerJ">
        <title>Extensive microbial diversity within the chicken gut microbiome revealed by metagenomics and culture.</title>
        <authorList>
            <person name="Gilroy R."/>
            <person name="Ravi A."/>
            <person name="Getino M."/>
            <person name="Pursley I."/>
            <person name="Horton D.L."/>
            <person name="Alikhan N.F."/>
            <person name="Baker D."/>
            <person name="Gharbi K."/>
            <person name="Hall N."/>
            <person name="Watson M."/>
            <person name="Adriaenssens E.M."/>
            <person name="Foster-Nyarko E."/>
            <person name="Jarju S."/>
            <person name="Secka A."/>
            <person name="Antonio M."/>
            <person name="Oren A."/>
            <person name="Chaudhuri R.R."/>
            <person name="La Ragione R."/>
            <person name="Hildebrand F."/>
            <person name="Pallen M.J."/>
        </authorList>
    </citation>
    <scope>NUCLEOTIDE SEQUENCE</scope>
    <source>
        <strain evidence="2">G4-2901</strain>
    </source>
</reference>
<keyword evidence="1" id="KW-0472">Membrane</keyword>
<comment type="caution">
    <text evidence="2">The sequence shown here is derived from an EMBL/GenBank/DDBJ whole genome shotgun (WGS) entry which is preliminary data.</text>
</comment>
<feature type="transmembrane region" description="Helical" evidence="1">
    <location>
        <begin position="88"/>
        <end position="108"/>
    </location>
</feature>